<gene>
    <name evidence="6" type="ORF">PILCRDRAFT_820994</name>
</gene>
<dbReference type="SUPFAM" id="SSF57850">
    <property type="entry name" value="RING/U-box"/>
    <property type="match status" value="1"/>
</dbReference>
<feature type="domain" description="RING-type" evidence="5">
    <location>
        <begin position="60"/>
        <end position="101"/>
    </location>
</feature>
<name>A0A0C3FTG7_PILCF</name>
<keyword evidence="3" id="KW-0862">Zinc</keyword>
<keyword evidence="7" id="KW-1185">Reference proteome</keyword>
<dbReference type="InterPro" id="IPR001841">
    <property type="entry name" value="Znf_RING"/>
</dbReference>
<reference evidence="7" key="2">
    <citation type="submission" date="2015-01" db="EMBL/GenBank/DDBJ databases">
        <title>Evolutionary Origins and Diversification of the Mycorrhizal Mutualists.</title>
        <authorList>
            <consortium name="DOE Joint Genome Institute"/>
            <consortium name="Mycorrhizal Genomics Consortium"/>
            <person name="Kohler A."/>
            <person name="Kuo A."/>
            <person name="Nagy L.G."/>
            <person name="Floudas D."/>
            <person name="Copeland A."/>
            <person name="Barry K.W."/>
            <person name="Cichocki N."/>
            <person name="Veneault-Fourrey C."/>
            <person name="LaButti K."/>
            <person name="Lindquist E.A."/>
            <person name="Lipzen A."/>
            <person name="Lundell T."/>
            <person name="Morin E."/>
            <person name="Murat C."/>
            <person name="Riley R."/>
            <person name="Ohm R."/>
            <person name="Sun H."/>
            <person name="Tunlid A."/>
            <person name="Henrissat B."/>
            <person name="Grigoriev I.V."/>
            <person name="Hibbett D.S."/>
            <person name="Martin F."/>
        </authorList>
    </citation>
    <scope>NUCLEOTIDE SEQUENCE [LARGE SCALE GENOMIC DNA]</scope>
    <source>
        <strain evidence="7">F 1598</strain>
    </source>
</reference>
<evidence type="ECO:0000256" key="4">
    <source>
        <dbReference type="PROSITE-ProRule" id="PRU00175"/>
    </source>
</evidence>
<keyword evidence="1" id="KW-0479">Metal-binding</keyword>
<keyword evidence="2 4" id="KW-0863">Zinc-finger</keyword>
<accession>A0A0C3FTG7</accession>
<dbReference type="PROSITE" id="PS00518">
    <property type="entry name" value="ZF_RING_1"/>
    <property type="match status" value="1"/>
</dbReference>
<dbReference type="Pfam" id="PF13445">
    <property type="entry name" value="zf-RING_UBOX"/>
    <property type="match status" value="1"/>
</dbReference>
<dbReference type="EMBL" id="KN832996">
    <property type="protein sequence ID" value="KIM82096.1"/>
    <property type="molecule type" value="Genomic_DNA"/>
</dbReference>
<dbReference type="GO" id="GO:0008270">
    <property type="term" value="F:zinc ion binding"/>
    <property type="evidence" value="ECO:0007669"/>
    <property type="project" value="UniProtKB-KW"/>
</dbReference>
<dbReference type="AlphaFoldDB" id="A0A0C3FTG7"/>
<organism evidence="6 7">
    <name type="scientific">Piloderma croceum (strain F 1598)</name>
    <dbReference type="NCBI Taxonomy" id="765440"/>
    <lineage>
        <taxon>Eukaryota</taxon>
        <taxon>Fungi</taxon>
        <taxon>Dikarya</taxon>
        <taxon>Basidiomycota</taxon>
        <taxon>Agaricomycotina</taxon>
        <taxon>Agaricomycetes</taxon>
        <taxon>Agaricomycetidae</taxon>
        <taxon>Atheliales</taxon>
        <taxon>Atheliaceae</taxon>
        <taxon>Piloderma</taxon>
    </lineage>
</organism>
<dbReference type="InParanoid" id="A0A0C3FTG7"/>
<evidence type="ECO:0000256" key="1">
    <source>
        <dbReference type="ARBA" id="ARBA00022723"/>
    </source>
</evidence>
<dbReference type="InterPro" id="IPR013083">
    <property type="entry name" value="Znf_RING/FYVE/PHD"/>
</dbReference>
<evidence type="ECO:0000313" key="6">
    <source>
        <dbReference type="EMBL" id="KIM82096.1"/>
    </source>
</evidence>
<dbReference type="InterPro" id="IPR017907">
    <property type="entry name" value="Znf_RING_CS"/>
</dbReference>
<evidence type="ECO:0000256" key="3">
    <source>
        <dbReference type="ARBA" id="ARBA00022833"/>
    </source>
</evidence>
<reference evidence="6 7" key="1">
    <citation type="submission" date="2014-04" db="EMBL/GenBank/DDBJ databases">
        <authorList>
            <consortium name="DOE Joint Genome Institute"/>
            <person name="Kuo A."/>
            <person name="Tarkka M."/>
            <person name="Buscot F."/>
            <person name="Kohler A."/>
            <person name="Nagy L.G."/>
            <person name="Floudas D."/>
            <person name="Copeland A."/>
            <person name="Barry K.W."/>
            <person name="Cichocki N."/>
            <person name="Veneault-Fourrey C."/>
            <person name="LaButti K."/>
            <person name="Lindquist E.A."/>
            <person name="Lipzen A."/>
            <person name="Lundell T."/>
            <person name="Morin E."/>
            <person name="Murat C."/>
            <person name="Sun H."/>
            <person name="Tunlid A."/>
            <person name="Henrissat B."/>
            <person name="Grigoriev I.V."/>
            <person name="Hibbett D.S."/>
            <person name="Martin F."/>
            <person name="Nordberg H.P."/>
            <person name="Cantor M.N."/>
            <person name="Hua S.X."/>
        </authorList>
    </citation>
    <scope>NUCLEOTIDE SEQUENCE [LARGE SCALE GENOMIC DNA]</scope>
    <source>
        <strain evidence="6 7">F 1598</strain>
    </source>
</reference>
<dbReference type="Gene3D" id="3.30.40.10">
    <property type="entry name" value="Zinc/RING finger domain, C3HC4 (zinc finger)"/>
    <property type="match status" value="1"/>
</dbReference>
<evidence type="ECO:0000313" key="7">
    <source>
        <dbReference type="Proteomes" id="UP000054166"/>
    </source>
</evidence>
<protein>
    <recommendedName>
        <fullName evidence="5">RING-type domain-containing protein</fullName>
    </recommendedName>
</protein>
<dbReference type="OrthoDB" id="3219336at2759"/>
<evidence type="ECO:0000256" key="2">
    <source>
        <dbReference type="ARBA" id="ARBA00022771"/>
    </source>
</evidence>
<dbReference type="HOGENOM" id="CLU_057727_0_0_1"/>
<dbReference type="Proteomes" id="UP000054166">
    <property type="component" value="Unassembled WGS sequence"/>
</dbReference>
<sequence length="208" mass="23287">MNKKLEAVKTQNAAEKLRADKIQHNLTHALQENTELRTGATASESRVILDCSQLEDIINCGICGLKMWTPHIIPKCGHVFCKACLHDWFSTLLAQHQKTVPEFSLNQSIPGHVRDLLVRVRDRPELQTELDLEVAQYRFSQSIPQPVYTCPTCRDVVRNKPVEIFALKSVVETISNAMGKTSPKATSMKGKKPASAGPWDEIFPVDIV</sequence>
<evidence type="ECO:0000259" key="5">
    <source>
        <dbReference type="PROSITE" id="PS50089"/>
    </source>
</evidence>
<dbReference type="PROSITE" id="PS50089">
    <property type="entry name" value="ZF_RING_2"/>
    <property type="match status" value="1"/>
</dbReference>
<dbReference type="SMART" id="SM00184">
    <property type="entry name" value="RING"/>
    <property type="match status" value="1"/>
</dbReference>
<dbReference type="InterPro" id="IPR027370">
    <property type="entry name" value="Znf-RING_euk"/>
</dbReference>
<proteinExistence type="predicted"/>
<dbReference type="STRING" id="765440.A0A0C3FTG7"/>